<dbReference type="EMBL" id="OC855356">
    <property type="protein sequence ID" value="CAD7621839.1"/>
    <property type="molecule type" value="Genomic_DNA"/>
</dbReference>
<accession>A0A7R9KFB3</accession>
<sequence>MAQQLTQTMTSIETTDDGNTQKPQIYAKNSMDRYGDDLCEVLLSYLLPEDRFRCECVSKQFSRTVFKSVVDIKINDRLLKQIQDSSFGCEKHIPEVLGIFRNNCPHLRDICCNLSPKSSQLVAEFGPMVTRIGNIKLFTNYKAVTDCHQLLHLWLSPADKVFDPNSGIRDDILGDIDNWLAYVSSIEW</sequence>
<evidence type="ECO:0008006" key="4">
    <source>
        <dbReference type="Google" id="ProtNLM"/>
    </source>
</evidence>
<name>A0A7R9KFB3_9ACAR</name>
<dbReference type="AlphaFoldDB" id="A0A7R9KFB3"/>
<protein>
    <recommendedName>
        <fullName evidence="4">F-box domain-containing protein</fullName>
    </recommendedName>
</protein>
<proteinExistence type="predicted"/>
<dbReference type="OrthoDB" id="3219396at2759"/>
<evidence type="ECO:0000313" key="3">
    <source>
        <dbReference type="Proteomes" id="UP000759131"/>
    </source>
</evidence>
<evidence type="ECO:0000313" key="2">
    <source>
        <dbReference type="EMBL" id="CAD7621839.1"/>
    </source>
</evidence>
<organism evidence="2">
    <name type="scientific">Medioppia subpectinata</name>
    <dbReference type="NCBI Taxonomy" id="1979941"/>
    <lineage>
        <taxon>Eukaryota</taxon>
        <taxon>Metazoa</taxon>
        <taxon>Ecdysozoa</taxon>
        <taxon>Arthropoda</taxon>
        <taxon>Chelicerata</taxon>
        <taxon>Arachnida</taxon>
        <taxon>Acari</taxon>
        <taxon>Acariformes</taxon>
        <taxon>Sarcoptiformes</taxon>
        <taxon>Oribatida</taxon>
        <taxon>Brachypylina</taxon>
        <taxon>Oppioidea</taxon>
        <taxon>Oppiidae</taxon>
        <taxon>Medioppia</taxon>
    </lineage>
</organism>
<evidence type="ECO:0000256" key="1">
    <source>
        <dbReference type="SAM" id="MobiDB-lite"/>
    </source>
</evidence>
<gene>
    <name evidence="2" type="ORF">OSB1V03_LOCUS2309</name>
</gene>
<dbReference type="Proteomes" id="UP000759131">
    <property type="component" value="Unassembled WGS sequence"/>
</dbReference>
<dbReference type="SUPFAM" id="SSF81383">
    <property type="entry name" value="F-box domain"/>
    <property type="match status" value="1"/>
</dbReference>
<keyword evidence="3" id="KW-1185">Reference proteome</keyword>
<feature type="region of interest" description="Disordered" evidence="1">
    <location>
        <begin position="1"/>
        <end position="23"/>
    </location>
</feature>
<dbReference type="InterPro" id="IPR036047">
    <property type="entry name" value="F-box-like_dom_sf"/>
</dbReference>
<dbReference type="EMBL" id="CAJPIZ010000781">
    <property type="protein sequence ID" value="CAG2102269.1"/>
    <property type="molecule type" value="Genomic_DNA"/>
</dbReference>
<reference evidence="2" key="1">
    <citation type="submission" date="2020-11" db="EMBL/GenBank/DDBJ databases">
        <authorList>
            <person name="Tran Van P."/>
        </authorList>
    </citation>
    <scope>NUCLEOTIDE SEQUENCE</scope>
</reference>